<accession>A0A1F5V1Q8</accession>
<evidence type="ECO:0000259" key="1">
    <source>
        <dbReference type="SMART" id="SM00670"/>
    </source>
</evidence>
<dbReference type="PANTHER" id="PTHR34610:SF4">
    <property type="entry name" value="SLL8027 PROTEIN"/>
    <property type="match status" value="1"/>
</dbReference>
<dbReference type="AlphaFoldDB" id="A0A1F5V1Q8"/>
<dbReference type="STRING" id="1817864.A2Z21_02365"/>
<dbReference type="SUPFAM" id="SSF88723">
    <property type="entry name" value="PIN domain-like"/>
    <property type="match status" value="1"/>
</dbReference>
<protein>
    <recommendedName>
        <fullName evidence="1">PIN domain-containing protein</fullName>
    </recommendedName>
</protein>
<dbReference type="InterPro" id="IPR002850">
    <property type="entry name" value="PIN_toxin-like"/>
</dbReference>
<sequence>MKILLDTNVLFSGLGFRGVVGELLEEMVRQNHTIITSEYILEELRGKIRLKFKGPHTKAALDLLLYIVQRIPLEAKQREACQPHLAHAEQLVPQQDAPILALALLDDVDYFVTGDKVDFLENKEVQALTHGRMQSPREMLDILLGKTPR</sequence>
<reference evidence="2 3" key="1">
    <citation type="journal article" date="2016" name="Nat. Commun.">
        <title>Thousands of microbial genomes shed light on interconnected biogeochemical processes in an aquifer system.</title>
        <authorList>
            <person name="Anantharaman K."/>
            <person name="Brown C.T."/>
            <person name="Hug L.A."/>
            <person name="Sharon I."/>
            <person name="Castelle C.J."/>
            <person name="Probst A.J."/>
            <person name="Thomas B.C."/>
            <person name="Singh A."/>
            <person name="Wilkins M.J."/>
            <person name="Karaoz U."/>
            <person name="Brodie E.L."/>
            <person name="Williams K.H."/>
            <person name="Hubbard S.S."/>
            <person name="Banfield J.F."/>
        </authorList>
    </citation>
    <scope>NUCLEOTIDE SEQUENCE [LARGE SCALE GENOMIC DNA]</scope>
    <source>
        <strain evidence="3">RBG_16_55_9</strain>
    </source>
</reference>
<dbReference type="SMART" id="SM00670">
    <property type="entry name" value="PINc"/>
    <property type="match status" value="1"/>
</dbReference>
<dbReference type="InterPro" id="IPR002716">
    <property type="entry name" value="PIN_dom"/>
</dbReference>
<dbReference type="Gene3D" id="3.40.50.1010">
    <property type="entry name" value="5'-nuclease"/>
    <property type="match status" value="1"/>
</dbReference>
<dbReference type="EMBL" id="MFGX01000014">
    <property type="protein sequence ID" value="OGF57347.1"/>
    <property type="molecule type" value="Genomic_DNA"/>
</dbReference>
<evidence type="ECO:0000313" key="2">
    <source>
        <dbReference type="EMBL" id="OGF57347.1"/>
    </source>
</evidence>
<feature type="domain" description="PIN" evidence="1">
    <location>
        <begin position="1"/>
        <end position="120"/>
    </location>
</feature>
<dbReference type="InterPro" id="IPR029060">
    <property type="entry name" value="PIN-like_dom_sf"/>
</dbReference>
<dbReference type="Pfam" id="PF13470">
    <property type="entry name" value="PIN_3"/>
    <property type="match status" value="1"/>
</dbReference>
<dbReference type="Proteomes" id="UP000179157">
    <property type="component" value="Unassembled WGS sequence"/>
</dbReference>
<comment type="caution">
    <text evidence="2">The sequence shown here is derived from an EMBL/GenBank/DDBJ whole genome shotgun (WGS) entry which is preliminary data.</text>
</comment>
<evidence type="ECO:0000313" key="3">
    <source>
        <dbReference type="Proteomes" id="UP000179157"/>
    </source>
</evidence>
<dbReference type="PANTHER" id="PTHR34610">
    <property type="entry name" value="SSL7007 PROTEIN"/>
    <property type="match status" value="1"/>
</dbReference>
<name>A0A1F5V1Q8_FRAXR</name>
<gene>
    <name evidence="2" type="ORF">A2Z21_02365</name>
</gene>
<proteinExistence type="predicted"/>
<organism evidence="2 3">
    <name type="scientific">Fraserbacteria sp. (strain RBG_16_55_9)</name>
    <dbReference type="NCBI Taxonomy" id="1817864"/>
    <lineage>
        <taxon>Bacteria</taxon>
        <taxon>Candidatus Fraseribacteriota</taxon>
    </lineage>
</organism>